<organism evidence="1 2">
    <name type="scientific">Dentiscutata heterogama</name>
    <dbReference type="NCBI Taxonomy" id="1316150"/>
    <lineage>
        <taxon>Eukaryota</taxon>
        <taxon>Fungi</taxon>
        <taxon>Fungi incertae sedis</taxon>
        <taxon>Mucoromycota</taxon>
        <taxon>Glomeromycotina</taxon>
        <taxon>Glomeromycetes</taxon>
        <taxon>Diversisporales</taxon>
        <taxon>Gigasporaceae</taxon>
        <taxon>Dentiscutata</taxon>
    </lineage>
</organism>
<gene>
    <name evidence="1" type="ORF">DHETER_LOCUS13281</name>
</gene>
<evidence type="ECO:0000313" key="1">
    <source>
        <dbReference type="EMBL" id="CAG8728478.1"/>
    </source>
</evidence>
<protein>
    <submittedName>
        <fullName evidence="1">7350_t:CDS:1</fullName>
    </submittedName>
</protein>
<comment type="caution">
    <text evidence="1">The sequence shown here is derived from an EMBL/GenBank/DDBJ whole genome shotgun (WGS) entry which is preliminary data.</text>
</comment>
<reference evidence="1" key="1">
    <citation type="submission" date="2021-06" db="EMBL/GenBank/DDBJ databases">
        <authorList>
            <person name="Kallberg Y."/>
            <person name="Tangrot J."/>
            <person name="Rosling A."/>
        </authorList>
    </citation>
    <scope>NUCLEOTIDE SEQUENCE</scope>
    <source>
        <strain evidence="1">IL203A</strain>
    </source>
</reference>
<evidence type="ECO:0000313" key="2">
    <source>
        <dbReference type="Proteomes" id="UP000789702"/>
    </source>
</evidence>
<keyword evidence="2" id="KW-1185">Reference proteome</keyword>
<proteinExistence type="predicted"/>
<name>A0ACA9Q395_9GLOM</name>
<sequence length="154" mass="17898">IAELLKVIIMQNSTSIQVEFCYLLIKETLNLESYLERYNTQETLLDIEDSNIQEQIILLRKVSYLSSDILPNKQIIQILEEKINTFNKLMINQLLDINQKNSDSLQTINNTNKRKKTIESDEVTIQIPGFSDNISTRKLQTYTTFEARLVKLLG</sequence>
<accession>A0ACA9Q395</accession>
<dbReference type="Proteomes" id="UP000789702">
    <property type="component" value="Unassembled WGS sequence"/>
</dbReference>
<dbReference type="EMBL" id="CAJVPU010035742">
    <property type="protein sequence ID" value="CAG8728478.1"/>
    <property type="molecule type" value="Genomic_DNA"/>
</dbReference>
<feature type="non-terminal residue" evidence="1">
    <location>
        <position position="154"/>
    </location>
</feature>
<feature type="non-terminal residue" evidence="1">
    <location>
        <position position="1"/>
    </location>
</feature>